<keyword evidence="3" id="KW-1185">Reference proteome</keyword>
<name>K3XCI5_GLOUD</name>
<dbReference type="Pfam" id="PF24494">
    <property type="entry name" value="DUF7587"/>
    <property type="match status" value="1"/>
</dbReference>
<dbReference type="HOGENOM" id="CLU_138241_0_0_1"/>
<dbReference type="Proteomes" id="UP000019132">
    <property type="component" value="Unassembled WGS sequence"/>
</dbReference>
<accession>K3XCI5</accession>
<reference evidence="3" key="1">
    <citation type="journal article" date="2010" name="Genome Biol.">
        <title>Genome sequence of the necrotrophic plant pathogen Pythium ultimum reveals original pathogenicity mechanisms and effector repertoire.</title>
        <authorList>
            <person name="Levesque C.A."/>
            <person name="Brouwer H."/>
            <person name="Cano L."/>
            <person name="Hamilton J.P."/>
            <person name="Holt C."/>
            <person name="Huitema E."/>
            <person name="Raffaele S."/>
            <person name="Robideau G.P."/>
            <person name="Thines M."/>
            <person name="Win J."/>
            <person name="Zerillo M.M."/>
            <person name="Beakes G.W."/>
            <person name="Boore J.L."/>
            <person name="Busam D."/>
            <person name="Dumas B."/>
            <person name="Ferriera S."/>
            <person name="Fuerstenberg S.I."/>
            <person name="Gachon C.M."/>
            <person name="Gaulin E."/>
            <person name="Govers F."/>
            <person name="Grenville-Briggs L."/>
            <person name="Horner N."/>
            <person name="Hostetler J."/>
            <person name="Jiang R.H."/>
            <person name="Johnson J."/>
            <person name="Krajaejun T."/>
            <person name="Lin H."/>
            <person name="Meijer H.J."/>
            <person name="Moore B."/>
            <person name="Morris P."/>
            <person name="Phuntmart V."/>
            <person name="Puiu D."/>
            <person name="Shetty J."/>
            <person name="Stajich J.E."/>
            <person name="Tripathy S."/>
            <person name="Wawra S."/>
            <person name="van West P."/>
            <person name="Whitty B.R."/>
            <person name="Coutinho P.M."/>
            <person name="Henrissat B."/>
            <person name="Martin F."/>
            <person name="Thomas P.D."/>
            <person name="Tyler B.M."/>
            <person name="De Vries R.P."/>
            <person name="Kamoun S."/>
            <person name="Yandell M."/>
            <person name="Tisserat N."/>
            <person name="Buell C.R."/>
        </authorList>
    </citation>
    <scope>NUCLEOTIDE SEQUENCE</scope>
    <source>
        <strain evidence="3">DAOM:BR144</strain>
    </source>
</reference>
<reference evidence="3" key="2">
    <citation type="submission" date="2010-04" db="EMBL/GenBank/DDBJ databases">
        <authorList>
            <person name="Buell R."/>
            <person name="Hamilton J."/>
            <person name="Hostetler J."/>
        </authorList>
    </citation>
    <scope>NUCLEOTIDE SEQUENCE [LARGE SCALE GENOMIC DNA]</scope>
    <source>
        <strain evidence="3">DAOM:BR144</strain>
    </source>
</reference>
<evidence type="ECO:0000313" key="3">
    <source>
        <dbReference type="Proteomes" id="UP000019132"/>
    </source>
</evidence>
<sequence length="127" mass="14604">MNPPRTVWRVERDGNNGNGIMPRGIPVFQDDEDFEAQVQRHLNWKDNAFASPFLSTFSSKTHAVRWRGKYRSGGNLYEIDTTDLEMHRRGQPDEFLIVGGIPQRDIQSMARVEDEVDRLNAAAMEID</sequence>
<dbReference type="Gene3D" id="3.90.210.10">
    <property type="entry name" value="Heat-Labile Enterotoxin, subunit A"/>
    <property type="match status" value="1"/>
</dbReference>
<evidence type="ECO:0000259" key="1">
    <source>
        <dbReference type="Pfam" id="PF24494"/>
    </source>
</evidence>
<dbReference type="InterPro" id="IPR056009">
    <property type="entry name" value="DUF7587"/>
</dbReference>
<protein>
    <recommendedName>
        <fullName evidence="1">DUF7587 domain-containing protein</fullName>
    </recommendedName>
</protein>
<reference evidence="2" key="3">
    <citation type="submission" date="2015-02" db="UniProtKB">
        <authorList>
            <consortium name="EnsemblProtists"/>
        </authorList>
    </citation>
    <scope>IDENTIFICATION</scope>
    <source>
        <strain evidence="2">DAOM BR144</strain>
    </source>
</reference>
<dbReference type="AlphaFoldDB" id="K3XCI5"/>
<feature type="domain" description="DUF7587" evidence="1">
    <location>
        <begin position="29"/>
        <end position="85"/>
    </location>
</feature>
<dbReference type="EMBL" id="GL376598">
    <property type="status" value="NOT_ANNOTATED_CDS"/>
    <property type="molecule type" value="Genomic_DNA"/>
</dbReference>
<dbReference type="VEuPathDB" id="FungiDB:PYU1_G014903"/>
<dbReference type="eggNOG" id="ENOG502SZME">
    <property type="taxonomic scope" value="Eukaryota"/>
</dbReference>
<dbReference type="SUPFAM" id="SSF56399">
    <property type="entry name" value="ADP-ribosylation"/>
    <property type="match status" value="1"/>
</dbReference>
<dbReference type="EnsemblProtists" id="PYU1_T014934">
    <property type="protein sequence ID" value="PYU1_T014934"/>
    <property type="gene ID" value="PYU1_G014903"/>
</dbReference>
<organism evidence="2 3">
    <name type="scientific">Globisporangium ultimum (strain ATCC 200006 / CBS 805.95 / DAOM BR144)</name>
    <name type="common">Pythium ultimum</name>
    <dbReference type="NCBI Taxonomy" id="431595"/>
    <lineage>
        <taxon>Eukaryota</taxon>
        <taxon>Sar</taxon>
        <taxon>Stramenopiles</taxon>
        <taxon>Oomycota</taxon>
        <taxon>Peronosporomycetes</taxon>
        <taxon>Pythiales</taxon>
        <taxon>Pythiaceae</taxon>
        <taxon>Globisporangium</taxon>
    </lineage>
</organism>
<dbReference type="InParanoid" id="K3XCI5"/>
<proteinExistence type="predicted"/>
<evidence type="ECO:0000313" key="2">
    <source>
        <dbReference type="EnsemblProtists" id="PYU1_T014934"/>
    </source>
</evidence>